<evidence type="ECO:0000313" key="3">
    <source>
        <dbReference type="Proteomes" id="UP000515679"/>
    </source>
</evidence>
<proteinExistence type="predicted"/>
<sequence length="238" mass="26510">MENKSALKAYPQVGVASTCRSFEEYRAMFALTETNWNAGPVLDVAGGASSFTAQLNAMGVSAVAADPYYEGLTESVIAAGYREIEVSTAKLAAISEQFDWSFYSSLEQHRKLRERSFELFAEDFRKEEARSRYVAASLPNLPFDTDSFGLVLCSHFLFLYADAFGEKFHAEALTELIRVLRPGGELRIYPLISLKWEPCSFIPDLLRELRQVAHAEVLPSGLPFTPVPSPLLRLVKLA</sequence>
<dbReference type="Gene3D" id="3.40.50.150">
    <property type="entry name" value="Vaccinia Virus protein VP39"/>
    <property type="match status" value="1"/>
</dbReference>
<keyword evidence="2" id="KW-0489">Methyltransferase</keyword>
<dbReference type="RefSeq" id="WP_182301909.1">
    <property type="nucleotide sequence ID" value="NZ_CP041969.1"/>
</dbReference>
<dbReference type="KEGG" id="cchl:FPL14_04550"/>
<reference evidence="2 3" key="1">
    <citation type="submission" date="2019-07" db="EMBL/GenBank/DDBJ databases">
        <authorList>
            <person name="Kim J.K."/>
            <person name="Cheong H.-M."/>
            <person name="Choi Y."/>
            <person name="Hwang K.J."/>
            <person name="Lee S."/>
            <person name="Choi C."/>
        </authorList>
    </citation>
    <scope>NUCLEOTIDE SEQUENCE [LARGE SCALE GENOMIC DNA]</scope>
    <source>
        <strain evidence="2 3">KS 22</strain>
    </source>
</reference>
<evidence type="ECO:0000313" key="2">
    <source>
        <dbReference type="EMBL" id="QMV40553.1"/>
    </source>
</evidence>
<gene>
    <name evidence="2" type="ORF">FPL14_04550</name>
</gene>
<evidence type="ECO:0000259" key="1">
    <source>
        <dbReference type="Pfam" id="PF08241"/>
    </source>
</evidence>
<dbReference type="EMBL" id="CP041969">
    <property type="protein sequence ID" value="QMV40553.1"/>
    <property type="molecule type" value="Genomic_DNA"/>
</dbReference>
<feature type="domain" description="Methyltransferase type 11" evidence="1">
    <location>
        <begin position="123"/>
        <end position="186"/>
    </location>
</feature>
<organism evidence="2 3">
    <name type="scientific">Cohnella cholangitidis</name>
    <dbReference type="NCBI Taxonomy" id="2598458"/>
    <lineage>
        <taxon>Bacteria</taxon>
        <taxon>Bacillati</taxon>
        <taxon>Bacillota</taxon>
        <taxon>Bacilli</taxon>
        <taxon>Bacillales</taxon>
        <taxon>Paenibacillaceae</taxon>
        <taxon>Cohnella</taxon>
    </lineage>
</organism>
<dbReference type="InterPro" id="IPR029063">
    <property type="entry name" value="SAM-dependent_MTases_sf"/>
</dbReference>
<keyword evidence="2" id="KW-0808">Transferase</keyword>
<dbReference type="GO" id="GO:0032259">
    <property type="term" value="P:methylation"/>
    <property type="evidence" value="ECO:0007669"/>
    <property type="project" value="UniProtKB-KW"/>
</dbReference>
<dbReference type="Proteomes" id="UP000515679">
    <property type="component" value="Chromosome"/>
</dbReference>
<name>A0A7G5BUB9_9BACL</name>
<dbReference type="GO" id="GO:0008757">
    <property type="term" value="F:S-adenosylmethionine-dependent methyltransferase activity"/>
    <property type="evidence" value="ECO:0007669"/>
    <property type="project" value="InterPro"/>
</dbReference>
<dbReference type="InterPro" id="IPR013216">
    <property type="entry name" value="Methyltransf_11"/>
</dbReference>
<keyword evidence="3" id="KW-1185">Reference proteome</keyword>
<dbReference type="SUPFAM" id="SSF53335">
    <property type="entry name" value="S-adenosyl-L-methionine-dependent methyltransferases"/>
    <property type="match status" value="1"/>
</dbReference>
<dbReference type="AlphaFoldDB" id="A0A7G5BUB9"/>
<protein>
    <submittedName>
        <fullName evidence="2">Class I SAM-dependent methyltransferase</fullName>
    </submittedName>
</protein>
<accession>A0A7G5BUB9</accession>
<dbReference type="Pfam" id="PF08241">
    <property type="entry name" value="Methyltransf_11"/>
    <property type="match status" value="1"/>
</dbReference>